<dbReference type="PANTHER" id="PTHR43214">
    <property type="entry name" value="TWO-COMPONENT RESPONSE REGULATOR"/>
    <property type="match status" value="1"/>
</dbReference>
<keyword evidence="1 3" id="KW-0597">Phosphoprotein</keyword>
<evidence type="ECO:0000313" key="7">
    <source>
        <dbReference type="Proteomes" id="UP001595443"/>
    </source>
</evidence>
<evidence type="ECO:0000259" key="4">
    <source>
        <dbReference type="PROSITE" id="PS50043"/>
    </source>
</evidence>
<dbReference type="RefSeq" id="WP_377830972.1">
    <property type="nucleotide sequence ID" value="NZ_JBHRSK010000001.1"/>
</dbReference>
<dbReference type="CDD" id="cd06170">
    <property type="entry name" value="LuxR_C_like"/>
    <property type="match status" value="1"/>
</dbReference>
<name>A0ABV7AC74_9RHOB</name>
<dbReference type="PRINTS" id="PR00038">
    <property type="entry name" value="HTHLUXR"/>
</dbReference>
<comment type="caution">
    <text evidence="6">The sequence shown here is derived from an EMBL/GenBank/DDBJ whole genome shotgun (WGS) entry which is preliminary data.</text>
</comment>
<evidence type="ECO:0000256" key="2">
    <source>
        <dbReference type="ARBA" id="ARBA00023125"/>
    </source>
</evidence>
<dbReference type="InterPro" id="IPR001789">
    <property type="entry name" value="Sig_transdc_resp-reg_receiver"/>
</dbReference>
<dbReference type="SUPFAM" id="SSF46894">
    <property type="entry name" value="C-terminal effector domain of the bipartite response regulators"/>
    <property type="match status" value="1"/>
</dbReference>
<keyword evidence="7" id="KW-1185">Reference proteome</keyword>
<dbReference type="SMART" id="SM00448">
    <property type="entry name" value="REC"/>
    <property type="match status" value="1"/>
</dbReference>
<dbReference type="InterPro" id="IPR039420">
    <property type="entry name" value="WalR-like"/>
</dbReference>
<gene>
    <name evidence="6" type="ORF">ACFOES_00935</name>
</gene>
<dbReference type="InterPro" id="IPR011006">
    <property type="entry name" value="CheY-like_superfamily"/>
</dbReference>
<dbReference type="Pfam" id="PF00196">
    <property type="entry name" value="GerE"/>
    <property type="match status" value="1"/>
</dbReference>
<sequence>MKLLLADDHALIRDTLLAYFEREPGITVATAEDLDAALDCVAREGPFEVILLDYAMPGMSGLEGLKRMQAAAPEAAVAIMSGTAARRIADEALEMGAAGFVPKTIGARSLIHAVRFMAAGEVFAPIQLLNDAQFGMPDSLAEKLTEREREVLVGLCRGLANKEIARDLGLQEVTIKLHVKNLCRKLDARNRTQAALLARDAGMC</sequence>
<dbReference type="PROSITE" id="PS00622">
    <property type="entry name" value="HTH_LUXR_1"/>
    <property type="match status" value="1"/>
</dbReference>
<evidence type="ECO:0000256" key="1">
    <source>
        <dbReference type="ARBA" id="ARBA00022553"/>
    </source>
</evidence>
<dbReference type="Pfam" id="PF00072">
    <property type="entry name" value="Response_reg"/>
    <property type="match status" value="1"/>
</dbReference>
<dbReference type="PROSITE" id="PS50043">
    <property type="entry name" value="HTH_LUXR_2"/>
    <property type="match status" value="1"/>
</dbReference>
<keyword evidence="2" id="KW-0238">DNA-binding</keyword>
<dbReference type="InterPro" id="IPR016032">
    <property type="entry name" value="Sig_transdc_resp-reg_C-effctor"/>
</dbReference>
<evidence type="ECO:0000259" key="5">
    <source>
        <dbReference type="PROSITE" id="PS50110"/>
    </source>
</evidence>
<dbReference type="PROSITE" id="PS50110">
    <property type="entry name" value="RESPONSE_REGULATORY"/>
    <property type="match status" value="1"/>
</dbReference>
<reference evidence="7" key="1">
    <citation type="journal article" date="2019" name="Int. J. Syst. Evol. Microbiol.">
        <title>The Global Catalogue of Microorganisms (GCM) 10K type strain sequencing project: providing services to taxonomists for standard genome sequencing and annotation.</title>
        <authorList>
            <consortium name="The Broad Institute Genomics Platform"/>
            <consortium name="The Broad Institute Genome Sequencing Center for Infectious Disease"/>
            <person name="Wu L."/>
            <person name="Ma J."/>
        </authorList>
    </citation>
    <scope>NUCLEOTIDE SEQUENCE [LARGE SCALE GENOMIC DNA]</scope>
    <source>
        <strain evidence="7">KCTC 62192</strain>
    </source>
</reference>
<feature type="modified residue" description="4-aspartylphosphate" evidence="3">
    <location>
        <position position="53"/>
    </location>
</feature>
<accession>A0ABV7AC74</accession>
<dbReference type="Gene3D" id="3.40.50.2300">
    <property type="match status" value="1"/>
</dbReference>
<proteinExistence type="predicted"/>
<dbReference type="CDD" id="cd17535">
    <property type="entry name" value="REC_NarL-like"/>
    <property type="match status" value="1"/>
</dbReference>
<dbReference type="Proteomes" id="UP001595443">
    <property type="component" value="Unassembled WGS sequence"/>
</dbReference>
<evidence type="ECO:0000256" key="3">
    <source>
        <dbReference type="PROSITE-ProRule" id="PRU00169"/>
    </source>
</evidence>
<dbReference type="SMART" id="SM00421">
    <property type="entry name" value="HTH_LUXR"/>
    <property type="match status" value="1"/>
</dbReference>
<protein>
    <submittedName>
        <fullName evidence="6">Response regulator</fullName>
    </submittedName>
</protein>
<dbReference type="EMBL" id="JBHRSK010000001">
    <property type="protein sequence ID" value="MFC2966648.1"/>
    <property type="molecule type" value="Genomic_DNA"/>
</dbReference>
<dbReference type="SUPFAM" id="SSF52172">
    <property type="entry name" value="CheY-like"/>
    <property type="match status" value="1"/>
</dbReference>
<dbReference type="InterPro" id="IPR058245">
    <property type="entry name" value="NreC/VraR/RcsB-like_REC"/>
</dbReference>
<dbReference type="InterPro" id="IPR000792">
    <property type="entry name" value="Tscrpt_reg_LuxR_C"/>
</dbReference>
<evidence type="ECO:0000313" key="6">
    <source>
        <dbReference type="EMBL" id="MFC2966648.1"/>
    </source>
</evidence>
<organism evidence="6 7">
    <name type="scientific">Acidimangrovimonas pyrenivorans</name>
    <dbReference type="NCBI Taxonomy" id="2030798"/>
    <lineage>
        <taxon>Bacteria</taxon>
        <taxon>Pseudomonadati</taxon>
        <taxon>Pseudomonadota</taxon>
        <taxon>Alphaproteobacteria</taxon>
        <taxon>Rhodobacterales</taxon>
        <taxon>Paracoccaceae</taxon>
        <taxon>Acidimangrovimonas</taxon>
    </lineage>
</organism>
<feature type="domain" description="Response regulatory" evidence="5">
    <location>
        <begin position="2"/>
        <end position="118"/>
    </location>
</feature>
<feature type="domain" description="HTH luxR-type" evidence="4">
    <location>
        <begin position="137"/>
        <end position="202"/>
    </location>
</feature>